<gene>
    <name evidence="3" type="ORF">Q9L58_000540</name>
</gene>
<evidence type="ECO:0000313" key="4">
    <source>
        <dbReference type="Proteomes" id="UP001447188"/>
    </source>
</evidence>
<sequence>MSPSVSFTSELNQPFNGSSMTTEGEVTIYVEDQRGRIGGGATDGATGRPDVRPNDNASKTYLGGWYFVVLLILYMTIGAFTKADSVGRAHRFTACGIIELKAPGSSESTPLLLQCGTLS</sequence>
<feature type="region of interest" description="Disordered" evidence="1">
    <location>
        <begin position="35"/>
        <end position="54"/>
    </location>
</feature>
<keyword evidence="2" id="KW-0472">Membrane</keyword>
<keyword evidence="2" id="KW-1133">Transmembrane helix</keyword>
<protein>
    <submittedName>
        <fullName evidence="3">Uncharacterized protein</fullName>
    </submittedName>
</protein>
<feature type="transmembrane region" description="Helical" evidence="2">
    <location>
        <begin position="63"/>
        <end position="81"/>
    </location>
</feature>
<organism evidence="3 4">
    <name type="scientific">Discina gigas</name>
    <dbReference type="NCBI Taxonomy" id="1032678"/>
    <lineage>
        <taxon>Eukaryota</taxon>
        <taxon>Fungi</taxon>
        <taxon>Dikarya</taxon>
        <taxon>Ascomycota</taxon>
        <taxon>Pezizomycotina</taxon>
        <taxon>Pezizomycetes</taxon>
        <taxon>Pezizales</taxon>
        <taxon>Discinaceae</taxon>
        <taxon>Discina</taxon>
    </lineage>
</organism>
<dbReference type="Proteomes" id="UP001447188">
    <property type="component" value="Unassembled WGS sequence"/>
</dbReference>
<accession>A0ABR3GWJ0</accession>
<dbReference type="EMBL" id="JBBBZM010000004">
    <property type="protein sequence ID" value="KAL0640260.1"/>
    <property type="molecule type" value="Genomic_DNA"/>
</dbReference>
<proteinExistence type="predicted"/>
<keyword evidence="4" id="KW-1185">Reference proteome</keyword>
<comment type="caution">
    <text evidence="3">The sequence shown here is derived from an EMBL/GenBank/DDBJ whole genome shotgun (WGS) entry which is preliminary data.</text>
</comment>
<evidence type="ECO:0000256" key="2">
    <source>
        <dbReference type="SAM" id="Phobius"/>
    </source>
</evidence>
<feature type="region of interest" description="Disordered" evidence="1">
    <location>
        <begin position="1"/>
        <end position="23"/>
    </location>
</feature>
<evidence type="ECO:0000313" key="3">
    <source>
        <dbReference type="EMBL" id="KAL0640260.1"/>
    </source>
</evidence>
<reference evidence="3 4" key="1">
    <citation type="submission" date="2024-02" db="EMBL/GenBank/DDBJ databases">
        <title>Discinaceae phylogenomics.</title>
        <authorList>
            <person name="Dirks A.C."/>
            <person name="James T.Y."/>
        </authorList>
    </citation>
    <scope>NUCLEOTIDE SEQUENCE [LARGE SCALE GENOMIC DNA]</scope>
    <source>
        <strain evidence="3 4">ACD0624</strain>
    </source>
</reference>
<name>A0ABR3GWJ0_9PEZI</name>
<evidence type="ECO:0000256" key="1">
    <source>
        <dbReference type="SAM" id="MobiDB-lite"/>
    </source>
</evidence>
<keyword evidence="2" id="KW-0812">Transmembrane</keyword>